<evidence type="ECO:0000256" key="6">
    <source>
        <dbReference type="ARBA" id="ARBA00023136"/>
    </source>
</evidence>
<feature type="transmembrane region" description="Helical" evidence="7">
    <location>
        <begin position="852"/>
        <end position="870"/>
    </location>
</feature>
<feature type="transmembrane region" description="Helical" evidence="7">
    <location>
        <begin position="903"/>
        <end position="928"/>
    </location>
</feature>
<accession>A0ABM8DST1</accession>
<dbReference type="PANTHER" id="PTHR32063">
    <property type="match status" value="1"/>
</dbReference>
<keyword evidence="2" id="KW-1003">Cell membrane</keyword>
<dbReference type="Proteomes" id="UP001242010">
    <property type="component" value="Chromosome"/>
</dbReference>
<dbReference type="SUPFAM" id="SSF82693">
    <property type="entry name" value="Multidrug efflux transporter AcrB pore domain, PN1, PN2, PC1 and PC2 subdomains"/>
    <property type="match status" value="3"/>
</dbReference>
<proteinExistence type="predicted"/>
<dbReference type="NCBIfam" id="NF033617">
    <property type="entry name" value="RND_permease_2"/>
    <property type="match status" value="1"/>
</dbReference>
<dbReference type="EMBL" id="AP027079">
    <property type="protein sequence ID" value="BDU70094.1"/>
    <property type="molecule type" value="Genomic_DNA"/>
</dbReference>
<keyword evidence="6 7" id="KW-0472">Membrane</keyword>
<gene>
    <name evidence="8" type="primary">mdtC</name>
    <name evidence="8" type="ORF">GETHOR_21950</name>
</gene>
<evidence type="ECO:0000256" key="5">
    <source>
        <dbReference type="ARBA" id="ARBA00022989"/>
    </source>
</evidence>
<dbReference type="Pfam" id="PF00873">
    <property type="entry name" value="ACR_tran"/>
    <property type="match status" value="1"/>
</dbReference>
<dbReference type="SUPFAM" id="SSF82866">
    <property type="entry name" value="Multidrug efflux transporter AcrB transmembrane domain"/>
    <property type="match status" value="2"/>
</dbReference>
<dbReference type="InterPro" id="IPR001036">
    <property type="entry name" value="Acrflvin-R"/>
</dbReference>
<dbReference type="Gene3D" id="3.30.70.1320">
    <property type="entry name" value="Multidrug efflux transporter AcrB pore domain like"/>
    <property type="match status" value="1"/>
</dbReference>
<keyword evidence="9" id="KW-1185">Reference proteome</keyword>
<feature type="transmembrane region" description="Helical" evidence="7">
    <location>
        <begin position="334"/>
        <end position="353"/>
    </location>
</feature>
<reference evidence="9" key="1">
    <citation type="journal article" date="2023" name="Int. J. Syst. Evol. Microbiol.">
        <title>Mesoterricola silvestris gen. nov., sp. nov., Mesoterricola sediminis sp. nov., Geothrix oryzae sp. nov., Geothrix edaphica sp. nov., Geothrix rubra sp. nov., and Geothrix limicola sp. nov., six novel members of Acidobacteriota isolated from soils.</title>
        <authorList>
            <person name="Itoh H."/>
            <person name="Sugisawa Y."/>
            <person name="Mise K."/>
            <person name="Xu Z."/>
            <person name="Kuniyasu M."/>
            <person name="Ushijima N."/>
            <person name="Kawano K."/>
            <person name="Kobayashi E."/>
            <person name="Shiratori Y."/>
            <person name="Masuda Y."/>
            <person name="Senoo K."/>
        </authorList>
    </citation>
    <scope>NUCLEOTIDE SEQUENCE [LARGE SCALE GENOMIC DNA]</scope>
    <source>
        <strain evidence="9">Red222</strain>
    </source>
</reference>
<sequence length="1032" mass="111859">MSISTPFIRRPVATTLLTVALALLGAIAYQFLPVSPLPQVEFPTIQVQAGLPGASPETMASSVATPLERQFGRIAGITEMTSSSSLGSTNITLQFDLSRNIDAAGRDVQAAINAARGDLPSNLPNNPSYRKVNPADSPILMLALTSNLIPRERMYDVASSVLQQKLSQIQGVGQVFVWGGALPAVRVDVNPALLNAQGLALEDVRVAVAAANLNRPKGDLTNDRTAWSIATTDQLMTAEDYQPLIIRYRNGSAVRLSDVAQVTDSVENVRNRGLSNGVPAIIVPIFRQPDANIIETVDRVRAVLPQLQASLPPAMELKVLIDATRTIRASVKDVQLAMSISIALVILVVFVFLRSVRSTLIPSVAVPISLIGTFGAMYMLGYTIDNLSLMALTVATGFVVDDAIVVVENITRHLENGMQPMEAALHGAKEIGFTVVSISISLIAVFIPILMMGGIVGRLFREFAVTLSVAIVVSMVVSLTTTPMMCSRLLRPHSEERHGRVFQATERVFQWIMRHYESSLGWVLRHQRFTLAVALGTMLATVGLYIAIPKGFFPQQDTGRINGSLQAAQDISFAGMEKLMTEYVAIVQADPAIENVTAFIGGGNTGRMFASLRPTEQRKETADQVIARLRGKTSHLPGGTLFMQPVQDLRIGGRPSSSQYQYTLQGDDARELFEWAPKVLQKLRSVPQLADVNSDLQNKGLEASLVIDRATASRLGITPQAIDSTLYDAFGQRFVSTIYTALNQYHVVMEVDTPFMQTPDGLRHTYVRSTTGNLVPLSAFTTLERRNTALSVNHQGQLPSVTLSFNLPVGVALGDAVAAIDKAEQEIHLPGTLRGSFMGTAQAFRASLSNQPLLVVAALLVVYIVLGMLYESLIHPLTILSTLPSAGVGALLALLAFRTELSVIAFIGIILLIGIVKKNAILMIDFAIEVERREGVTPEAAIFQACLLRFRPITMTTMAALLGGLPLAIGMGTGSELRRPLGIAIVGGLLFSQILTLYTTPVIYLYMDRARLRWARLRRRRPDPLATAVPRV</sequence>
<keyword evidence="4 7" id="KW-0812">Transmembrane</keyword>
<feature type="transmembrane region" description="Helical" evidence="7">
    <location>
        <begin position="529"/>
        <end position="548"/>
    </location>
</feature>
<dbReference type="Gene3D" id="3.30.70.1430">
    <property type="entry name" value="Multidrug efflux transporter AcrB pore domain"/>
    <property type="match status" value="2"/>
</dbReference>
<dbReference type="SUPFAM" id="SSF82714">
    <property type="entry name" value="Multidrug efflux transporter AcrB TolC docking domain, DN and DC subdomains"/>
    <property type="match status" value="2"/>
</dbReference>
<feature type="transmembrane region" description="Helical" evidence="7">
    <location>
        <begin position="981"/>
        <end position="1006"/>
    </location>
</feature>
<evidence type="ECO:0000313" key="9">
    <source>
        <dbReference type="Proteomes" id="UP001242010"/>
    </source>
</evidence>
<dbReference type="Gene3D" id="3.30.2090.10">
    <property type="entry name" value="Multidrug efflux transporter AcrB TolC docking domain, DN and DC subdomains"/>
    <property type="match status" value="2"/>
</dbReference>
<dbReference type="PANTHER" id="PTHR32063:SF34">
    <property type="entry name" value="MULTIDRUG RESISTANCE PROTEIN MDTC"/>
    <property type="match status" value="1"/>
</dbReference>
<feature type="transmembrane region" description="Helical" evidence="7">
    <location>
        <begin position="431"/>
        <end position="451"/>
    </location>
</feature>
<organism evidence="8 9">
    <name type="scientific">Geothrix oryzae</name>
    <dbReference type="NCBI Taxonomy" id="2927975"/>
    <lineage>
        <taxon>Bacteria</taxon>
        <taxon>Pseudomonadati</taxon>
        <taxon>Acidobacteriota</taxon>
        <taxon>Holophagae</taxon>
        <taxon>Holophagales</taxon>
        <taxon>Holophagaceae</taxon>
        <taxon>Geothrix</taxon>
    </lineage>
</organism>
<dbReference type="Gene3D" id="1.20.1640.10">
    <property type="entry name" value="Multidrug efflux transporter AcrB transmembrane domain"/>
    <property type="match status" value="2"/>
</dbReference>
<evidence type="ECO:0000313" key="8">
    <source>
        <dbReference type="EMBL" id="BDU70094.1"/>
    </source>
</evidence>
<feature type="transmembrane region" description="Helical" evidence="7">
    <location>
        <begin position="360"/>
        <end position="381"/>
    </location>
</feature>
<evidence type="ECO:0000256" key="3">
    <source>
        <dbReference type="ARBA" id="ARBA00022519"/>
    </source>
</evidence>
<keyword evidence="5 7" id="KW-1133">Transmembrane helix</keyword>
<keyword evidence="1" id="KW-0813">Transport</keyword>
<evidence type="ECO:0000256" key="2">
    <source>
        <dbReference type="ARBA" id="ARBA00022475"/>
    </source>
</evidence>
<evidence type="ECO:0000256" key="7">
    <source>
        <dbReference type="SAM" id="Phobius"/>
    </source>
</evidence>
<evidence type="ECO:0000256" key="4">
    <source>
        <dbReference type="ARBA" id="ARBA00022692"/>
    </source>
</evidence>
<dbReference type="RefSeq" id="WP_286353813.1">
    <property type="nucleotide sequence ID" value="NZ_AP027079.1"/>
</dbReference>
<evidence type="ECO:0000256" key="1">
    <source>
        <dbReference type="ARBA" id="ARBA00022448"/>
    </source>
</evidence>
<dbReference type="Gene3D" id="3.30.70.1440">
    <property type="entry name" value="Multidrug efflux transporter AcrB pore domain"/>
    <property type="match status" value="1"/>
</dbReference>
<dbReference type="InterPro" id="IPR027463">
    <property type="entry name" value="AcrB_DN_DC_subdom"/>
</dbReference>
<feature type="transmembrane region" description="Helical" evidence="7">
    <location>
        <begin position="463"/>
        <end position="481"/>
    </location>
</feature>
<feature type="transmembrane region" description="Helical" evidence="7">
    <location>
        <begin position="948"/>
        <end position="969"/>
    </location>
</feature>
<dbReference type="PRINTS" id="PR00702">
    <property type="entry name" value="ACRIFLAVINRP"/>
</dbReference>
<protein>
    <submittedName>
        <fullName evidence="8">Multidrug resistance protein MdtC</fullName>
    </submittedName>
</protein>
<name>A0ABM8DST1_9BACT</name>
<keyword evidence="3" id="KW-0997">Cell inner membrane</keyword>